<sequence length="159" mass="18779">MTTIEGKRGGEKKKKPLCTQNTAIDKNKTKLDDINAMEITVFLARFFPPSEKAVHDTAQFEFAKKFRENHEVIYQEYLDFEEKYNYAPQMDDVYPNGSITNWDKKWPTVTLRCYGLDSQISKFFPKTMALVNQSEYWLSHVMYSILDPNKFIPRHRGFF</sequence>
<comment type="caution">
    <text evidence="3">The sequence shown here is derived from an EMBL/GenBank/DDBJ whole genome shotgun (WGS) entry which is preliminary data.</text>
</comment>
<organism evidence="3 4">
    <name type="scientific">Reticulomyxa filosa</name>
    <dbReference type="NCBI Taxonomy" id="46433"/>
    <lineage>
        <taxon>Eukaryota</taxon>
        <taxon>Sar</taxon>
        <taxon>Rhizaria</taxon>
        <taxon>Retaria</taxon>
        <taxon>Foraminifera</taxon>
        <taxon>Monothalamids</taxon>
        <taxon>Reticulomyxidae</taxon>
        <taxon>Reticulomyxa</taxon>
    </lineage>
</organism>
<dbReference type="InterPro" id="IPR007803">
    <property type="entry name" value="Asp/Arg/Pro-Hydrxlase"/>
</dbReference>
<reference evidence="3 4" key="1">
    <citation type="journal article" date="2013" name="Curr. Biol.">
        <title>The Genome of the Foraminiferan Reticulomyxa filosa.</title>
        <authorList>
            <person name="Glockner G."/>
            <person name="Hulsmann N."/>
            <person name="Schleicher M."/>
            <person name="Noegel A.A."/>
            <person name="Eichinger L."/>
            <person name="Gallinger C."/>
            <person name="Pawlowski J."/>
            <person name="Sierra R."/>
            <person name="Euteneuer U."/>
            <person name="Pillet L."/>
            <person name="Moustafa A."/>
            <person name="Platzer M."/>
            <person name="Groth M."/>
            <person name="Szafranski K."/>
            <person name="Schliwa M."/>
        </authorList>
    </citation>
    <scope>NUCLEOTIDE SEQUENCE [LARGE SCALE GENOMIC DNA]</scope>
</reference>
<proteinExistence type="inferred from homology"/>
<protein>
    <recommendedName>
        <fullName evidence="2">Aspartyl/asparaginy/proline hydroxylase domain-containing protein</fullName>
    </recommendedName>
</protein>
<dbReference type="Proteomes" id="UP000023152">
    <property type="component" value="Unassembled WGS sequence"/>
</dbReference>
<comment type="similarity">
    <text evidence="1">Belongs to the aspartyl/asparaginyl beta-hydroxylase family.</text>
</comment>
<evidence type="ECO:0000256" key="1">
    <source>
        <dbReference type="ARBA" id="ARBA00007730"/>
    </source>
</evidence>
<gene>
    <name evidence="3" type="ORF">RFI_09692</name>
</gene>
<feature type="domain" description="Aspartyl/asparaginy/proline hydroxylase" evidence="2">
    <location>
        <begin position="68"/>
        <end position="158"/>
    </location>
</feature>
<dbReference type="EMBL" id="ASPP01007254">
    <property type="protein sequence ID" value="ETO27439.1"/>
    <property type="molecule type" value="Genomic_DNA"/>
</dbReference>
<evidence type="ECO:0000313" key="4">
    <source>
        <dbReference type="Proteomes" id="UP000023152"/>
    </source>
</evidence>
<dbReference type="InterPro" id="IPR027443">
    <property type="entry name" value="IPNS-like_sf"/>
</dbReference>
<dbReference type="Gene3D" id="2.60.120.330">
    <property type="entry name" value="B-lactam Antibiotic, Isopenicillin N Synthase, Chain"/>
    <property type="match status" value="1"/>
</dbReference>
<accession>X6NP35</accession>
<dbReference type="Pfam" id="PF05118">
    <property type="entry name" value="Asp_Arg_Hydrox"/>
    <property type="match status" value="1"/>
</dbReference>
<evidence type="ECO:0000259" key="2">
    <source>
        <dbReference type="Pfam" id="PF05118"/>
    </source>
</evidence>
<dbReference type="AlphaFoldDB" id="X6NP35"/>
<evidence type="ECO:0000313" key="3">
    <source>
        <dbReference type="EMBL" id="ETO27439.1"/>
    </source>
</evidence>
<keyword evidence="4" id="KW-1185">Reference proteome</keyword>
<name>X6NP35_RETFI</name>